<evidence type="ECO:0000313" key="1">
    <source>
        <dbReference type="EMBL" id="TCS77139.1"/>
    </source>
</evidence>
<accession>A0A4R3K384</accession>
<name>A0A4R3K384_9FIRM</name>
<evidence type="ECO:0000313" key="2">
    <source>
        <dbReference type="Proteomes" id="UP000295188"/>
    </source>
</evidence>
<proteinExistence type="predicted"/>
<dbReference type="RefSeq" id="WP_132551075.1">
    <property type="nucleotide sequence ID" value="NZ_SMAA01000018.1"/>
</dbReference>
<gene>
    <name evidence="1" type="ORF">EDC37_1187</name>
</gene>
<protein>
    <submittedName>
        <fullName evidence="1">Uncharacterized protein</fullName>
    </submittedName>
</protein>
<dbReference type="AlphaFoldDB" id="A0A4R3K384"/>
<organism evidence="1 2">
    <name type="scientific">Pectinatus cerevisiiphilus</name>
    <dbReference type="NCBI Taxonomy" id="86956"/>
    <lineage>
        <taxon>Bacteria</taxon>
        <taxon>Bacillati</taxon>
        <taxon>Bacillota</taxon>
        <taxon>Negativicutes</taxon>
        <taxon>Selenomonadales</taxon>
        <taxon>Selenomonadaceae</taxon>
        <taxon>Pectinatus</taxon>
    </lineage>
</organism>
<dbReference type="OrthoDB" id="1629499at2"/>
<keyword evidence="2" id="KW-1185">Reference proteome</keyword>
<dbReference type="EMBL" id="SMAA01000018">
    <property type="protein sequence ID" value="TCS77139.1"/>
    <property type="molecule type" value="Genomic_DNA"/>
</dbReference>
<reference evidence="1 2" key="1">
    <citation type="submission" date="2019-03" db="EMBL/GenBank/DDBJ databases">
        <title>Genomic Encyclopedia of Type Strains, Phase IV (KMG-IV): sequencing the most valuable type-strain genomes for metagenomic binning, comparative biology and taxonomic classification.</title>
        <authorList>
            <person name="Goeker M."/>
        </authorList>
    </citation>
    <scope>NUCLEOTIDE SEQUENCE [LARGE SCALE GENOMIC DNA]</scope>
    <source>
        <strain evidence="1 2">DSM 20467</strain>
    </source>
</reference>
<sequence>MGKIPKNLSDKAMFTGYKEGKKEQSLFDIAKEFDEGNTAKPRVEKKEAGYIDKYLADALNRELLKLKLDLYKDGIIDYQIKVSRKDKQIILNPVIKKGHNKK</sequence>
<dbReference type="Proteomes" id="UP000295188">
    <property type="component" value="Unassembled WGS sequence"/>
</dbReference>
<comment type="caution">
    <text evidence="1">The sequence shown here is derived from an EMBL/GenBank/DDBJ whole genome shotgun (WGS) entry which is preliminary data.</text>
</comment>